<comment type="similarity">
    <text evidence="2 13">Belongs to the peptidase C54 family.</text>
</comment>
<evidence type="ECO:0000256" key="14">
    <source>
        <dbReference type="SAM" id="MobiDB-lite"/>
    </source>
</evidence>
<dbReference type="GO" id="GO:0015031">
    <property type="term" value="P:protein transport"/>
    <property type="evidence" value="ECO:0007669"/>
    <property type="project" value="UniProtKB-KW"/>
</dbReference>
<evidence type="ECO:0000256" key="13">
    <source>
        <dbReference type="RuleBase" id="RU363115"/>
    </source>
</evidence>
<dbReference type="PANTHER" id="PTHR22624:SF49">
    <property type="entry name" value="CYSTEINE PROTEASE"/>
    <property type="match status" value="1"/>
</dbReference>
<dbReference type="EC" id="3.4.22.-" evidence="13"/>
<dbReference type="EMBL" id="BLLF01004530">
    <property type="protein sequence ID" value="GFH29791.1"/>
    <property type="molecule type" value="Genomic_DNA"/>
</dbReference>
<dbReference type="InterPro" id="IPR046792">
    <property type="entry name" value="Peptidase_C54_cat"/>
</dbReference>
<dbReference type="GO" id="GO:0004197">
    <property type="term" value="F:cysteine-type endopeptidase activity"/>
    <property type="evidence" value="ECO:0007669"/>
    <property type="project" value="TreeGrafter"/>
</dbReference>
<sequence length="215" mass="22680">MGSNLLYLDPHELQPAGPLPECLPSYFCQAVRLMPTAAIDPSLAIGFYCRTMEEFEDLAQRLAALAEEHRAAPIVTVAAPGTATAVPTASMRWTPSDDEEDEDDNEGMSCGGEAGDPCLLGIMSEDADDSPQLLSRPPSLVPRERLPSDEAPAPEAGRAPEFDSATHAVSIPAGKTGLADCACSPGGALGSWQACGRRSQKRLAAAGQVEDWEML</sequence>
<comment type="subunit">
    <text evidence="11">Interacts with ATG8.</text>
</comment>
<evidence type="ECO:0000256" key="12">
    <source>
        <dbReference type="ARBA" id="ARBA00045891"/>
    </source>
</evidence>
<organism evidence="16 17">
    <name type="scientific">Haematococcus lacustris</name>
    <name type="common">Green alga</name>
    <name type="synonym">Haematococcus pluvialis</name>
    <dbReference type="NCBI Taxonomy" id="44745"/>
    <lineage>
        <taxon>Eukaryota</taxon>
        <taxon>Viridiplantae</taxon>
        <taxon>Chlorophyta</taxon>
        <taxon>core chlorophytes</taxon>
        <taxon>Chlorophyceae</taxon>
        <taxon>CS clade</taxon>
        <taxon>Chlamydomonadales</taxon>
        <taxon>Haematococcaceae</taxon>
        <taxon>Haematococcus</taxon>
    </lineage>
</organism>
<keyword evidence="17" id="KW-1185">Reference proteome</keyword>
<dbReference type="PANTHER" id="PTHR22624">
    <property type="entry name" value="CYSTEINE PROTEASE ATG4"/>
    <property type="match status" value="1"/>
</dbReference>
<evidence type="ECO:0000256" key="11">
    <source>
        <dbReference type="ARBA" id="ARBA00038724"/>
    </source>
</evidence>
<comment type="function">
    <text evidence="12">Cysteine protease that plays a key role in autophagy by mediating both proteolytic activation and delipidation of ATG8 family proteins. The protease activity is required for proteolytic activation of ATG8 family proteins: cleaves the C-terminal amino acid of ATG8 proteins to reveal a C-terminal glycine. Exposure of the glycine at the C-terminus is essential for ATG8 proteins conjugation to phosphatidylethanolamine (PE) and insertion to membranes, which is necessary for autophagy. In addition to the protease activity, also mediates delipidation of PE-conjugated ATG8 proteins.</text>
</comment>
<comment type="subcellular location">
    <subcellularLocation>
        <location evidence="1 13">Cytoplasm</location>
    </subcellularLocation>
</comment>
<feature type="domain" description="Peptidase C54 catalytic" evidence="15">
    <location>
        <begin position="2"/>
        <end position="60"/>
    </location>
</feature>
<comment type="caution">
    <text evidence="16">The sequence shown here is derived from an EMBL/GenBank/DDBJ whole genome shotgun (WGS) entry which is preliminary data.</text>
</comment>
<dbReference type="GO" id="GO:0005737">
    <property type="term" value="C:cytoplasm"/>
    <property type="evidence" value="ECO:0007669"/>
    <property type="project" value="UniProtKB-SubCell"/>
</dbReference>
<keyword evidence="8 13" id="KW-0653">Protein transport</keyword>
<evidence type="ECO:0000256" key="1">
    <source>
        <dbReference type="ARBA" id="ARBA00004496"/>
    </source>
</evidence>
<dbReference type="Pfam" id="PF03416">
    <property type="entry name" value="Peptidase_C54"/>
    <property type="match status" value="1"/>
</dbReference>
<evidence type="ECO:0000256" key="4">
    <source>
        <dbReference type="ARBA" id="ARBA00022490"/>
    </source>
</evidence>
<dbReference type="GO" id="GO:0035973">
    <property type="term" value="P:aggrephagy"/>
    <property type="evidence" value="ECO:0007669"/>
    <property type="project" value="TreeGrafter"/>
</dbReference>
<feature type="region of interest" description="Disordered" evidence="14">
    <location>
        <begin position="86"/>
        <end position="164"/>
    </location>
</feature>
<dbReference type="SUPFAM" id="SSF54001">
    <property type="entry name" value="Cysteine proteinases"/>
    <property type="match status" value="1"/>
</dbReference>
<proteinExistence type="inferred from homology"/>
<dbReference type="GO" id="GO:0034727">
    <property type="term" value="P:piecemeal microautophagy of the nucleus"/>
    <property type="evidence" value="ECO:0007669"/>
    <property type="project" value="TreeGrafter"/>
</dbReference>
<dbReference type="GO" id="GO:0000423">
    <property type="term" value="P:mitophagy"/>
    <property type="evidence" value="ECO:0007669"/>
    <property type="project" value="TreeGrafter"/>
</dbReference>
<reference evidence="16 17" key="1">
    <citation type="submission" date="2020-02" db="EMBL/GenBank/DDBJ databases">
        <title>Draft genome sequence of Haematococcus lacustris strain NIES-144.</title>
        <authorList>
            <person name="Morimoto D."/>
            <person name="Nakagawa S."/>
            <person name="Yoshida T."/>
            <person name="Sawayama S."/>
        </authorList>
    </citation>
    <scope>NUCLEOTIDE SEQUENCE [LARGE SCALE GENOMIC DNA]</scope>
    <source>
        <strain evidence="16 17">NIES-144</strain>
    </source>
</reference>
<feature type="compositionally biased region" description="Low complexity" evidence="14">
    <location>
        <begin position="150"/>
        <end position="159"/>
    </location>
</feature>
<evidence type="ECO:0000256" key="10">
    <source>
        <dbReference type="ARBA" id="ARBA00029362"/>
    </source>
</evidence>
<evidence type="ECO:0000256" key="9">
    <source>
        <dbReference type="ARBA" id="ARBA00023006"/>
    </source>
</evidence>
<dbReference type="Proteomes" id="UP000485058">
    <property type="component" value="Unassembled WGS sequence"/>
</dbReference>
<feature type="compositionally biased region" description="Acidic residues" evidence="14">
    <location>
        <begin position="96"/>
        <end position="106"/>
    </location>
</feature>
<evidence type="ECO:0000259" key="15">
    <source>
        <dbReference type="Pfam" id="PF03416"/>
    </source>
</evidence>
<evidence type="ECO:0000256" key="7">
    <source>
        <dbReference type="ARBA" id="ARBA00022807"/>
    </source>
</evidence>
<evidence type="ECO:0000256" key="3">
    <source>
        <dbReference type="ARBA" id="ARBA00022448"/>
    </source>
</evidence>
<keyword evidence="6 13" id="KW-0378">Hydrolase</keyword>
<accession>A0A6A0AC06</accession>
<evidence type="ECO:0000313" key="16">
    <source>
        <dbReference type="EMBL" id="GFH29791.1"/>
    </source>
</evidence>
<dbReference type="InterPro" id="IPR038765">
    <property type="entry name" value="Papain-like_cys_pep_sf"/>
</dbReference>
<keyword evidence="3" id="KW-0813">Transport</keyword>
<keyword evidence="4 13" id="KW-0963">Cytoplasm</keyword>
<evidence type="ECO:0000313" key="17">
    <source>
        <dbReference type="Proteomes" id="UP000485058"/>
    </source>
</evidence>
<dbReference type="AlphaFoldDB" id="A0A6A0AC06"/>
<evidence type="ECO:0000256" key="8">
    <source>
        <dbReference type="ARBA" id="ARBA00022927"/>
    </source>
</evidence>
<keyword evidence="5 13" id="KW-0645">Protease</keyword>
<keyword evidence="9 13" id="KW-0072">Autophagy</keyword>
<gene>
    <name evidence="16" type="ORF">HaLaN_28514</name>
</gene>
<evidence type="ECO:0000256" key="5">
    <source>
        <dbReference type="ARBA" id="ARBA00022670"/>
    </source>
</evidence>
<name>A0A6A0AC06_HAELA</name>
<dbReference type="GO" id="GO:0019786">
    <property type="term" value="F:protein-phosphatidylethanolamide deconjugating activity"/>
    <property type="evidence" value="ECO:0007669"/>
    <property type="project" value="InterPro"/>
</dbReference>
<dbReference type="InterPro" id="IPR005078">
    <property type="entry name" value="Peptidase_C54"/>
</dbReference>
<evidence type="ECO:0000256" key="2">
    <source>
        <dbReference type="ARBA" id="ARBA00010958"/>
    </source>
</evidence>
<protein>
    <recommendedName>
        <fullName evidence="13">Cysteine protease</fullName>
        <ecNumber evidence="13">3.4.22.-</ecNumber>
    </recommendedName>
</protein>
<comment type="catalytic activity">
    <reaction evidence="10">
        <text>[protein]-C-terminal L-amino acid-glycyl-phosphatidylethanolamide + H2O = [protein]-C-terminal L-amino acid-glycine + a 1,2-diacyl-sn-glycero-3-phosphoethanolamine</text>
        <dbReference type="Rhea" id="RHEA:67548"/>
        <dbReference type="Rhea" id="RHEA-COMP:17323"/>
        <dbReference type="Rhea" id="RHEA-COMP:17324"/>
        <dbReference type="ChEBI" id="CHEBI:15377"/>
        <dbReference type="ChEBI" id="CHEBI:64612"/>
        <dbReference type="ChEBI" id="CHEBI:172940"/>
        <dbReference type="ChEBI" id="CHEBI:172941"/>
    </reaction>
    <physiologicalReaction direction="left-to-right" evidence="10">
        <dbReference type="Rhea" id="RHEA:67549"/>
    </physiologicalReaction>
</comment>
<keyword evidence="7" id="KW-0788">Thiol protease</keyword>
<evidence type="ECO:0000256" key="6">
    <source>
        <dbReference type="ARBA" id="ARBA00022801"/>
    </source>
</evidence>
<dbReference type="GO" id="GO:0000045">
    <property type="term" value="P:autophagosome assembly"/>
    <property type="evidence" value="ECO:0007669"/>
    <property type="project" value="TreeGrafter"/>
</dbReference>
<dbReference type="GO" id="GO:0016485">
    <property type="term" value="P:protein processing"/>
    <property type="evidence" value="ECO:0007669"/>
    <property type="project" value="TreeGrafter"/>
</dbReference>